<evidence type="ECO:0000313" key="2">
    <source>
        <dbReference type="Proteomes" id="UP000249464"/>
    </source>
</evidence>
<dbReference type="AlphaFoldDB" id="A0A2X0MK65"/>
<proteinExistence type="predicted"/>
<protein>
    <submittedName>
        <fullName evidence="1">BQ5605_C013g07066 protein</fullName>
    </submittedName>
</protein>
<gene>
    <name evidence="1" type="primary">BQ5605_C013g07066</name>
    <name evidence="1" type="ORF">BQ5605_C013G07066</name>
</gene>
<reference evidence="1 2" key="1">
    <citation type="submission" date="2016-11" db="EMBL/GenBank/DDBJ databases">
        <authorList>
            <person name="Jaros S."/>
            <person name="Januszkiewicz K."/>
            <person name="Wedrychowicz H."/>
        </authorList>
    </citation>
    <scope>NUCLEOTIDE SEQUENCE [LARGE SCALE GENOMIC DNA]</scope>
</reference>
<accession>A0A2X0MK65</accession>
<name>A0A2X0MK65_9BASI</name>
<keyword evidence="2" id="KW-1185">Reference proteome</keyword>
<dbReference type="EMBL" id="FQNC01000013">
    <property type="protein sequence ID" value="SGY14733.1"/>
    <property type="molecule type" value="Genomic_DNA"/>
</dbReference>
<organism evidence="1 2">
    <name type="scientific">Microbotryum silenes-dioicae</name>
    <dbReference type="NCBI Taxonomy" id="796604"/>
    <lineage>
        <taxon>Eukaryota</taxon>
        <taxon>Fungi</taxon>
        <taxon>Dikarya</taxon>
        <taxon>Basidiomycota</taxon>
        <taxon>Pucciniomycotina</taxon>
        <taxon>Microbotryomycetes</taxon>
        <taxon>Microbotryales</taxon>
        <taxon>Microbotryaceae</taxon>
        <taxon>Microbotryum</taxon>
    </lineage>
</organism>
<dbReference type="Proteomes" id="UP000249464">
    <property type="component" value="Unassembled WGS sequence"/>
</dbReference>
<evidence type="ECO:0000313" key="1">
    <source>
        <dbReference type="EMBL" id="SGY14733.1"/>
    </source>
</evidence>
<sequence>MGGVGASEGRRTVLRPIPCIAQPVHPGFDKYGFQPIESRQVFGVCCSKAFFFGGSRSRWDGRHVRRGKRLLEDMLARVRAFFFLYQARA</sequence>